<dbReference type="AlphaFoldDB" id="A0A7X1U3Z1"/>
<evidence type="ECO:0000313" key="3">
    <source>
        <dbReference type="Proteomes" id="UP000486534"/>
    </source>
</evidence>
<dbReference type="EMBL" id="WHUV01000002">
    <property type="protein sequence ID" value="MQA53699.1"/>
    <property type="molecule type" value="Genomic_DNA"/>
</dbReference>
<dbReference type="RefSeq" id="WP_152897448.1">
    <property type="nucleotide sequence ID" value="NZ_WHUV01000002.1"/>
</dbReference>
<gene>
    <name evidence="2" type="ORF">GDH07_10290</name>
</gene>
<evidence type="ECO:0000256" key="1">
    <source>
        <dbReference type="SAM" id="Phobius"/>
    </source>
</evidence>
<organism evidence="2 3">
    <name type="scientific">Pseudomonas piscis</name>
    <dbReference type="NCBI Taxonomy" id="2614538"/>
    <lineage>
        <taxon>Bacteria</taxon>
        <taxon>Pseudomonadati</taxon>
        <taxon>Pseudomonadota</taxon>
        <taxon>Gammaproteobacteria</taxon>
        <taxon>Pseudomonadales</taxon>
        <taxon>Pseudomonadaceae</taxon>
        <taxon>Pseudomonas</taxon>
    </lineage>
</organism>
<protein>
    <submittedName>
        <fullName evidence="2">Uncharacterized protein</fullName>
    </submittedName>
</protein>
<name>A0A7X1U3Z1_9PSED</name>
<sequence>MGYVKQTLQWVSATAAIVSSVLWLYSAKASVKSEDRRDESGLLANQLTDTTTGNNIHESLKKQSKWNAYAAAVASFAAFTQGISMFLSD</sequence>
<accession>A0A7X1U3Z1</accession>
<feature type="transmembrane region" description="Helical" evidence="1">
    <location>
        <begin position="6"/>
        <end position="27"/>
    </location>
</feature>
<feature type="transmembrane region" description="Helical" evidence="1">
    <location>
        <begin position="66"/>
        <end position="87"/>
    </location>
</feature>
<comment type="caution">
    <text evidence="2">The sequence shown here is derived from an EMBL/GenBank/DDBJ whole genome shotgun (WGS) entry which is preliminary data.</text>
</comment>
<evidence type="ECO:0000313" key="2">
    <source>
        <dbReference type="EMBL" id="MQA53699.1"/>
    </source>
</evidence>
<dbReference type="Proteomes" id="UP000486534">
    <property type="component" value="Unassembled WGS sequence"/>
</dbReference>
<keyword evidence="1" id="KW-0472">Membrane</keyword>
<proteinExistence type="predicted"/>
<keyword evidence="1" id="KW-0812">Transmembrane</keyword>
<reference evidence="2 3" key="1">
    <citation type="submission" date="2019-10" db="EMBL/GenBank/DDBJ databases">
        <title>Pseudomonas dajingensis sp. nov., isolated from the profound head ulcers of farmed Murray cod (Maccullochella peelii peelii).</title>
        <authorList>
            <person name="Liu Y."/>
        </authorList>
    </citation>
    <scope>NUCLEOTIDE SEQUENCE [LARGE SCALE GENOMIC DNA]</scope>
    <source>
        <strain evidence="2 3">MC042</strain>
    </source>
</reference>
<keyword evidence="1" id="KW-1133">Transmembrane helix</keyword>